<proteinExistence type="predicted"/>
<evidence type="ECO:0000256" key="5">
    <source>
        <dbReference type="PROSITE-ProRule" id="PRU00042"/>
    </source>
</evidence>
<feature type="compositionally biased region" description="Low complexity" evidence="6">
    <location>
        <begin position="133"/>
        <end position="145"/>
    </location>
</feature>
<dbReference type="Gene3D" id="3.30.160.60">
    <property type="entry name" value="Classic Zinc Finger"/>
    <property type="match status" value="2"/>
</dbReference>
<dbReference type="PROSITE" id="PS00028">
    <property type="entry name" value="ZINC_FINGER_C2H2_1"/>
    <property type="match status" value="3"/>
</dbReference>
<dbReference type="STRING" id="1873482.Xedl_02344"/>
<sequence>MPGPFVCYTCQKTFTTQEARQIHELRHGENRPHSCTFENCGYTFKTKRDLARHMRAHTGEIFFQCEVCKVCFTRGFNLNRHVKTVHANQPMTQNFPTHPLTLNDWAVLEEFIEPDSLHPRRSIGTRAGTSGLPQPSSSTQSHSQQAGGPIGHQRQPQRYGPMATTSSASLTPVRSRPRDPVAAQLNAADLD</sequence>
<comment type="caution">
    <text evidence="8">The sequence shown here is derived from an EMBL/GenBank/DDBJ whole genome shotgun (WGS) entry which is preliminary data.</text>
</comment>
<keyword evidence="2" id="KW-0677">Repeat</keyword>
<dbReference type="PANTHER" id="PTHR14003:SF19">
    <property type="entry name" value="YY2 TRANSCRIPTION FACTOR"/>
    <property type="match status" value="1"/>
</dbReference>
<feature type="compositionally biased region" description="Polar residues" evidence="6">
    <location>
        <begin position="163"/>
        <end position="172"/>
    </location>
</feature>
<evidence type="ECO:0000259" key="7">
    <source>
        <dbReference type="PROSITE" id="PS50157"/>
    </source>
</evidence>
<evidence type="ECO:0000256" key="6">
    <source>
        <dbReference type="SAM" id="MobiDB-lite"/>
    </source>
</evidence>
<feature type="domain" description="C2H2-type" evidence="7">
    <location>
        <begin position="33"/>
        <end position="60"/>
    </location>
</feature>
<gene>
    <name evidence="8" type="ORF">Xedl_02344</name>
</gene>
<dbReference type="SMART" id="SM00355">
    <property type="entry name" value="ZnF_C2H2"/>
    <property type="match status" value="3"/>
</dbReference>
<dbReference type="GO" id="GO:0005667">
    <property type="term" value="C:transcription regulator complex"/>
    <property type="evidence" value="ECO:0007669"/>
    <property type="project" value="TreeGrafter"/>
</dbReference>
<dbReference type="GO" id="GO:0008270">
    <property type="term" value="F:zinc ion binding"/>
    <property type="evidence" value="ECO:0007669"/>
    <property type="project" value="UniProtKB-KW"/>
</dbReference>
<name>A0A1Q5TQC4_9GAMM</name>
<dbReference type="GO" id="GO:0000785">
    <property type="term" value="C:chromatin"/>
    <property type="evidence" value="ECO:0007669"/>
    <property type="project" value="TreeGrafter"/>
</dbReference>
<dbReference type="Proteomes" id="UP000186268">
    <property type="component" value="Unassembled WGS sequence"/>
</dbReference>
<evidence type="ECO:0000313" key="9">
    <source>
        <dbReference type="Proteomes" id="UP000186268"/>
    </source>
</evidence>
<dbReference type="PROSITE" id="PS50157">
    <property type="entry name" value="ZINC_FINGER_C2H2_2"/>
    <property type="match status" value="3"/>
</dbReference>
<keyword evidence="9" id="KW-1185">Reference proteome</keyword>
<dbReference type="PANTHER" id="PTHR14003">
    <property type="entry name" value="TRANSCRIPTIONAL REPRESSOR PROTEIN YY"/>
    <property type="match status" value="1"/>
</dbReference>
<dbReference type="InterPro" id="IPR013087">
    <property type="entry name" value="Znf_C2H2_type"/>
</dbReference>
<organism evidence="8 9">
    <name type="scientific">Xenorhabdus eapokensis</name>
    <dbReference type="NCBI Taxonomy" id="1873482"/>
    <lineage>
        <taxon>Bacteria</taxon>
        <taxon>Pseudomonadati</taxon>
        <taxon>Pseudomonadota</taxon>
        <taxon>Gammaproteobacteria</taxon>
        <taxon>Enterobacterales</taxon>
        <taxon>Morganellaceae</taxon>
        <taxon>Xenorhabdus</taxon>
    </lineage>
</organism>
<evidence type="ECO:0000256" key="3">
    <source>
        <dbReference type="ARBA" id="ARBA00022771"/>
    </source>
</evidence>
<dbReference type="Pfam" id="PF00096">
    <property type="entry name" value="zf-C2H2"/>
    <property type="match status" value="3"/>
</dbReference>
<protein>
    <submittedName>
        <fullName evidence="8">C2H2 transcription factor</fullName>
    </submittedName>
</protein>
<reference evidence="8 9" key="1">
    <citation type="submission" date="2016-09" db="EMBL/GenBank/DDBJ databases">
        <title>Xenorhabdus thuongxuanensis sp. nov. and Xenorhabdus eapokensis sp. nov., isolated from Steinernema species.</title>
        <authorList>
            <person name="Kaempfer P."/>
            <person name="Tobias N.J."/>
            <person name="Phan Ke L."/>
            <person name="Bode H.B."/>
            <person name="Glaeser S.P."/>
        </authorList>
    </citation>
    <scope>NUCLEOTIDE SEQUENCE [LARGE SCALE GENOMIC DNA]</scope>
    <source>
        <strain evidence="8 9">DL20</strain>
    </source>
</reference>
<feature type="region of interest" description="Disordered" evidence="6">
    <location>
        <begin position="117"/>
        <end position="191"/>
    </location>
</feature>
<keyword evidence="4" id="KW-0862">Zinc</keyword>
<keyword evidence="3 5" id="KW-0863">Zinc-finger</keyword>
<dbReference type="RefSeq" id="WP_143187425.1">
    <property type="nucleotide sequence ID" value="NZ_CAWNAG010000057.1"/>
</dbReference>
<evidence type="ECO:0000256" key="1">
    <source>
        <dbReference type="ARBA" id="ARBA00022723"/>
    </source>
</evidence>
<feature type="domain" description="C2H2-type" evidence="7">
    <location>
        <begin position="63"/>
        <end position="91"/>
    </location>
</feature>
<dbReference type="AlphaFoldDB" id="A0A1Q5TQC4"/>
<dbReference type="OrthoDB" id="6448203at2"/>
<keyword evidence="1" id="KW-0479">Metal-binding</keyword>
<dbReference type="EMBL" id="MKGQ01000015">
    <property type="protein sequence ID" value="OKP02436.1"/>
    <property type="molecule type" value="Genomic_DNA"/>
</dbReference>
<evidence type="ECO:0000313" key="8">
    <source>
        <dbReference type="EMBL" id="OKP02436.1"/>
    </source>
</evidence>
<dbReference type="GO" id="GO:0000981">
    <property type="term" value="F:DNA-binding transcription factor activity, RNA polymerase II-specific"/>
    <property type="evidence" value="ECO:0007669"/>
    <property type="project" value="TreeGrafter"/>
</dbReference>
<evidence type="ECO:0000256" key="2">
    <source>
        <dbReference type="ARBA" id="ARBA00022737"/>
    </source>
</evidence>
<dbReference type="FunFam" id="3.30.160.60:FF:000072">
    <property type="entry name" value="zinc finger protein 143 isoform X1"/>
    <property type="match status" value="1"/>
</dbReference>
<dbReference type="SUPFAM" id="SSF57667">
    <property type="entry name" value="beta-beta-alpha zinc fingers"/>
    <property type="match status" value="2"/>
</dbReference>
<accession>A0A1Q5TQC4</accession>
<dbReference type="GO" id="GO:0000978">
    <property type="term" value="F:RNA polymerase II cis-regulatory region sequence-specific DNA binding"/>
    <property type="evidence" value="ECO:0007669"/>
    <property type="project" value="TreeGrafter"/>
</dbReference>
<dbReference type="InterPro" id="IPR036236">
    <property type="entry name" value="Znf_C2H2_sf"/>
</dbReference>
<evidence type="ECO:0000256" key="4">
    <source>
        <dbReference type="ARBA" id="ARBA00022833"/>
    </source>
</evidence>
<feature type="domain" description="C2H2-type" evidence="7">
    <location>
        <begin position="5"/>
        <end position="32"/>
    </location>
</feature>